<evidence type="ECO:0000313" key="2">
    <source>
        <dbReference type="EMBL" id="NVO29108.1"/>
    </source>
</evidence>
<feature type="signal peptide" evidence="1">
    <location>
        <begin position="1"/>
        <end position="23"/>
    </location>
</feature>
<dbReference type="RefSeq" id="WP_176855791.1">
    <property type="nucleotide sequence ID" value="NZ_JABCJD010000010.1"/>
</dbReference>
<name>A0ABX2PHX5_9RHOB</name>
<accession>A0ABX2PHX5</accession>
<organism evidence="2 3">
    <name type="scientific">Donghicola mangrovi</name>
    <dbReference type="NCBI Taxonomy" id="2729614"/>
    <lineage>
        <taxon>Bacteria</taxon>
        <taxon>Pseudomonadati</taxon>
        <taxon>Pseudomonadota</taxon>
        <taxon>Alphaproteobacteria</taxon>
        <taxon>Rhodobacterales</taxon>
        <taxon>Roseobacteraceae</taxon>
        <taxon>Donghicola</taxon>
    </lineage>
</organism>
<keyword evidence="1" id="KW-0732">Signal</keyword>
<evidence type="ECO:0000256" key="1">
    <source>
        <dbReference type="SAM" id="SignalP"/>
    </source>
</evidence>
<proteinExistence type="predicted"/>
<evidence type="ECO:0000313" key="3">
    <source>
        <dbReference type="Proteomes" id="UP000523601"/>
    </source>
</evidence>
<keyword evidence="3" id="KW-1185">Reference proteome</keyword>
<dbReference type="EMBL" id="JABCJD010000010">
    <property type="protein sequence ID" value="NVO29108.1"/>
    <property type="molecule type" value="Genomic_DNA"/>
</dbReference>
<gene>
    <name evidence="2" type="ORF">HJ526_16910</name>
</gene>
<protein>
    <recommendedName>
        <fullName evidence="4">Lipoprotein</fullName>
    </recommendedName>
</protein>
<reference evidence="2 3" key="1">
    <citation type="submission" date="2020-04" db="EMBL/GenBank/DDBJ databases">
        <title>Donghicola sp., a member of the Rhodobacteraceae family isolated from mangrove forest in Thailand.</title>
        <authorList>
            <person name="Charoenyingcharoen P."/>
            <person name="Yukphan P."/>
        </authorList>
    </citation>
    <scope>NUCLEOTIDE SEQUENCE [LARGE SCALE GENOMIC DNA]</scope>
    <source>
        <strain evidence="2 3">C2-DW-16</strain>
    </source>
</reference>
<dbReference type="PROSITE" id="PS51257">
    <property type="entry name" value="PROKAR_LIPOPROTEIN"/>
    <property type="match status" value="1"/>
</dbReference>
<feature type="chain" id="PRO_5046600736" description="Lipoprotein" evidence="1">
    <location>
        <begin position="24"/>
        <end position="184"/>
    </location>
</feature>
<dbReference type="Proteomes" id="UP000523601">
    <property type="component" value="Unassembled WGS sequence"/>
</dbReference>
<comment type="caution">
    <text evidence="2">The sequence shown here is derived from an EMBL/GenBank/DDBJ whole genome shotgun (WGS) entry which is preliminary data.</text>
</comment>
<evidence type="ECO:0008006" key="4">
    <source>
        <dbReference type="Google" id="ProtNLM"/>
    </source>
</evidence>
<sequence length="184" mass="18949">MNKVVMGALALGLLAGCSSEQMAGMKERVGQFNPMRRQAELDAQVQSTQPMQTVATGVIQNAPSVTTSVISPPAGTARTAAQYDTATPAQKAAALGGAGQTASKGAYLGTQTVSLGDPKEEGIWVKTSLVNSNRPGTIKLKDGANVLVDLKPLDGQGTAQISLSALRLLGLGITSLPVVEIYTR</sequence>